<accession>A0A4Y9FUV8</accession>
<evidence type="ECO:0000313" key="1">
    <source>
        <dbReference type="EMBL" id="TFU33098.1"/>
    </source>
</evidence>
<comment type="caution">
    <text evidence="1">The sequence shown here is derived from an EMBL/GenBank/DDBJ whole genome shotgun (WGS) entry which is preliminary data.</text>
</comment>
<evidence type="ECO:0008006" key="3">
    <source>
        <dbReference type="Google" id="ProtNLM"/>
    </source>
</evidence>
<dbReference type="Proteomes" id="UP000298358">
    <property type="component" value="Unassembled WGS sequence"/>
</dbReference>
<dbReference type="OrthoDB" id="3742379at2"/>
<proteinExistence type="predicted"/>
<reference evidence="1 2" key="1">
    <citation type="submission" date="2019-03" db="EMBL/GenBank/DDBJ databases">
        <title>Diversity of the mouse oral microbiome.</title>
        <authorList>
            <person name="Joseph S."/>
            <person name="Aduse-Opoku J."/>
            <person name="Curtis M."/>
            <person name="Wade W."/>
            <person name="Hashim A."/>
        </authorList>
    </citation>
    <scope>NUCLEOTIDE SEQUENCE [LARGE SCALE GENOMIC DNA]</scope>
    <source>
        <strain evidence="1 2">P1012</strain>
    </source>
</reference>
<organism evidence="1 2">
    <name type="scientific">Microbacterium paludicola</name>
    <dbReference type="NCBI Taxonomy" id="300019"/>
    <lineage>
        <taxon>Bacteria</taxon>
        <taxon>Bacillati</taxon>
        <taxon>Actinomycetota</taxon>
        <taxon>Actinomycetes</taxon>
        <taxon>Micrococcales</taxon>
        <taxon>Microbacteriaceae</taxon>
        <taxon>Microbacterium</taxon>
    </lineage>
</organism>
<sequence length="167" mass="18075">MAALKLIETFQLRGIDIGMAPEVNPDWGHRRSYVGIPVWLWVENPQPLTWGPYSETATLGGQTITATARVSSAVWNMGDGRTFACGAGTAYNEGYGLADSPTCGHRYLQTSENQPGDRYRVSATTYWVIEWTSLAGVGGTVNLSTTSDTIELEVNELQSVNVKTNGG</sequence>
<keyword evidence="2" id="KW-1185">Reference proteome</keyword>
<name>A0A4Y9FUV8_9MICO</name>
<evidence type="ECO:0000313" key="2">
    <source>
        <dbReference type="Proteomes" id="UP000298358"/>
    </source>
</evidence>
<gene>
    <name evidence="1" type="ORF">E4U02_07625</name>
</gene>
<dbReference type="EMBL" id="SPQB01000014">
    <property type="protein sequence ID" value="TFU33098.1"/>
    <property type="molecule type" value="Genomic_DNA"/>
</dbReference>
<protein>
    <recommendedName>
        <fullName evidence="3">ATP/GTP-binding protein</fullName>
    </recommendedName>
</protein>
<dbReference type="AlphaFoldDB" id="A0A4Y9FUV8"/>